<organism evidence="1 2">
    <name type="scientific">Kitasatospora phosalacinea</name>
    <dbReference type="NCBI Taxonomy" id="2065"/>
    <lineage>
        <taxon>Bacteria</taxon>
        <taxon>Bacillati</taxon>
        <taxon>Actinomycetota</taxon>
        <taxon>Actinomycetes</taxon>
        <taxon>Kitasatosporales</taxon>
        <taxon>Streptomycetaceae</taxon>
        <taxon>Kitasatospora</taxon>
    </lineage>
</organism>
<dbReference type="RefSeq" id="WP_285741029.1">
    <property type="nucleotide sequence ID" value="NZ_BSSA01000081.1"/>
</dbReference>
<protein>
    <submittedName>
        <fullName evidence="1">Uncharacterized protein</fullName>
    </submittedName>
</protein>
<dbReference type="Proteomes" id="UP001165041">
    <property type="component" value="Unassembled WGS sequence"/>
</dbReference>
<dbReference type="EMBL" id="BSSA01000081">
    <property type="protein sequence ID" value="GLW75503.1"/>
    <property type="molecule type" value="Genomic_DNA"/>
</dbReference>
<reference evidence="1" key="1">
    <citation type="submission" date="2023-02" db="EMBL/GenBank/DDBJ databases">
        <title>Kitasatospora phosalacinea NBRC 14627.</title>
        <authorList>
            <person name="Ichikawa N."/>
            <person name="Sato H."/>
            <person name="Tonouchi N."/>
        </authorList>
    </citation>
    <scope>NUCLEOTIDE SEQUENCE</scope>
    <source>
        <strain evidence="1">NBRC 14627</strain>
    </source>
</reference>
<name>A0A9W6QIL5_9ACTN</name>
<proteinExistence type="predicted"/>
<sequence length="174" mass="18835">MTTEEYLSTIAALAVQPFPEVTYVDASGGGGPEHHVRELQVSRDFWDDDDGQAWVEAEAELQARLDDLAARLTDRWGSAFVVELGPYLSASCEGEPVPEPLDYLSQQAVSMQVWPLSDSGRWLALAIGQADKELPLILFAAVGQASALDVNARVAGHERSHTMTAAAETVPRNT</sequence>
<gene>
    <name evidence="1" type="ORF">Kpho02_78000</name>
</gene>
<evidence type="ECO:0000313" key="2">
    <source>
        <dbReference type="Proteomes" id="UP001165041"/>
    </source>
</evidence>
<dbReference type="AlphaFoldDB" id="A0A9W6QIL5"/>
<evidence type="ECO:0000313" key="1">
    <source>
        <dbReference type="EMBL" id="GLW75503.1"/>
    </source>
</evidence>
<comment type="caution">
    <text evidence="1">The sequence shown here is derived from an EMBL/GenBank/DDBJ whole genome shotgun (WGS) entry which is preliminary data.</text>
</comment>
<accession>A0A9W6QIL5</accession>